<dbReference type="AlphaFoldDB" id="M7NDK7"/>
<dbReference type="STRING" id="1276920.ADIAG_04082"/>
<feature type="transmembrane region" description="Helical" evidence="7">
    <location>
        <begin position="226"/>
        <end position="248"/>
    </location>
</feature>
<evidence type="ECO:0000313" key="9">
    <source>
        <dbReference type="Proteomes" id="UP000012015"/>
    </source>
</evidence>
<evidence type="ECO:0000256" key="7">
    <source>
        <dbReference type="SAM" id="Phobius"/>
    </source>
</evidence>
<feature type="transmembrane region" description="Helical" evidence="7">
    <location>
        <begin position="103"/>
        <end position="125"/>
    </location>
</feature>
<evidence type="ECO:0000256" key="5">
    <source>
        <dbReference type="ARBA" id="ARBA00023136"/>
    </source>
</evidence>
<feature type="transmembrane region" description="Helical" evidence="7">
    <location>
        <begin position="254"/>
        <end position="273"/>
    </location>
</feature>
<dbReference type="PANTHER" id="PTHR23513">
    <property type="entry name" value="INTEGRAL MEMBRANE EFFLUX PROTEIN-RELATED"/>
    <property type="match status" value="1"/>
</dbReference>
<accession>M7NDK7</accession>
<feature type="transmembrane region" description="Helical" evidence="7">
    <location>
        <begin position="373"/>
        <end position="395"/>
    </location>
</feature>
<evidence type="ECO:0000313" key="8">
    <source>
        <dbReference type="EMBL" id="EMQ96598.1"/>
    </source>
</evidence>
<feature type="transmembrane region" description="Helical" evidence="7">
    <location>
        <begin position="49"/>
        <end position="67"/>
    </location>
</feature>
<dbReference type="InterPro" id="IPR011701">
    <property type="entry name" value="MFS"/>
</dbReference>
<comment type="caution">
    <text evidence="8">The sequence shown here is derived from an EMBL/GenBank/DDBJ whole genome shotgun (WGS) entry which is preliminary data.</text>
</comment>
<evidence type="ECO:0000256" key="3">
    <source>
        <dbReference type="ARBA" id="ARBA00022692"/>
    </source>
</evidence>
<feature type="transmembrane region" description="Helical" evidence="7">
    <location>
        <begin position="166"/>
        <end position="188"/>
    </location>
</feature>
<dbReference type="InterPro" id="IPR036259">
    <property type="entry name" value="MFS_trans_sf"/>
</dbReference>
<feature type="transmembrane region" description="Helical" evidence="7">
    <location>
        <begin position="282"/>
        <end position="299"/>
    </location>
</feature>
<dbReference type="SUPFAM" id="SSF103473">
    <property type="entry name" value="MFS general substrate transporter"/>
    <property type="match status" value="1"/>
</dbReference>
<feature type="transmembrane region" description="Helical" evidence="7">
    <location>
        <begin position="343"/>
        <end position="361"/>
    </location>
</feature>
<dbReference type="EMBL" id="AOCK01000020">
    <property type="protein sequence ID" value="EMQ96598.1"/>
    <property type="molecule type" value="Genomic_DNA"/>
</dbReference>
<evidence type="ECO:0000256" key="2">
    <source>
        <dbReference type="ARBA" id="ARBA00022475"/>
    </source>
</evidence>
<keyword evidence="5 7" id="KW-0472">Membrane</keyword>
<dbReference type="Pfam" id="PF07690">
    <property type="entry name" value="MFS_1"/>
    <property type="match status" value="1"/>
</dbReference>
<keyword evidence="2" id="KW-1003">Cell membrane</keyword>
<feature type="region of interest" description="Disordered" evidence="6">
    <location>
        <begin position="402"/>
        <end position="422"/>
    </location>
</feature>
<evidence type="ECO:0000256" key="6">
    <source>
        <dbReference type="SAM" id="MobiDB-lite"/>
    </source>
</evidence>
<organism evidence="8 9">
    <name type="scientific">Paeniglutamicibacter gangotriensis Lz1y</name>
    <dbReference type="NCBI Taxonomy" id="1276920"/>
    <lineage>
        <taxon>Bacteria</taxon>
        <taxon>Bacillati</taxon>
        <taxon>Actinomycetota</taxon>
        <taxon>Actinomycetes</taxon>
        <taxon>Micrococcales</taxon>
        <taxon>Micrococcaceae</taxon>
        <taxon>Paeniglutamicibacter</taxon>
    </lineage>
</organism>
<feature type="transmembrane region" description="Helical" evidence="7">
    <location>
        <begin position="137"/>
        <end position="160"/>
    </location>
</feature>
<evidence type="ECO:0000256" key="4">
    <source>
        <dbReference type="ARBA" id="ARBA00022989"/>
    </source>
</evidence>
<name>M7NDK7_9MICC</name>
<keyword evidence="4 7" id="KW-1133">Transmembrane helix</keyword>
<dbReference type="CDD" id="cd06173">
    <property type="entry name" value="MFS_MefA_like"/>
    <property type="match status" value="1"/>
</dbReference>
<gene>
    <name evidence="8" type="primary">yfiS_2</name>
    <name evidence="8" type="ORF">ADIAG_04082</name>
</gene>
<keyword evidence="3 7" id="KW-0812">Transmembrane</keyword>
<dbReference type="RefSeq" id="WP_007273226.1">
    <property type="nucleotide sequence ID" value="NZ_AOCK01000020.1"/>
</dbReference>
<protein>
    <submittedName>
        <fullName evidence="8">Major facilitator superfamily transporter</fullName>
    </submittedName>
</protein>
<dbReference type="eggNOG" id="COG2814">
    <property type="taxonomic scope" value="Bacteria"/>
</dbReference>
<reference evidence="8 9" key="1">
    <citation type="journal article" date="2013" name="Genome Announc.">
        <title>Draft Genome Sequence of Arthrobacter gangotriensis Strain Lz1yT, Isolated from a Penguin Rookery Soil Sample Collected in Antarctica, near the Indian Station Dakshin Gangotri.</title>
        <authorList>
            <person name="Shivaji S."/>
            <person name="Ara S."/>
            <person name="Bandi S."/>
            <person name="Singh A."/>
            <person name="Kumar Pinnaka A."/>
        </authorList>
    </citation>
    <scope>NUCLEOTIDE SEQUENCE [LARGE SCALE GENOMIC DNA]</scope>
    <source>
        <strain evidence="8 9">Lz1y</strain>
    </source>
</reference>
<dbReference type="PANTHER" id="PTHR23513:SF6">
    <property type="entry name" value="MAJOR FACILITATOR SUPERFAMILY ASSOCIATED DOMAIN-CONTAINING PROTEIN"/>
    <property type="match status" value="1"/>
</dbReference>
<proteinExistence type="predicted"/>
<dbReference type="GO" id="GO:0005886">
    <property type="term" value="C:plasma membrane"/>
    <property type="evidence" value="ECO:0007669"/>
    <property type="project" value="UniProtKB-SubCell"/>
</dbReference>
<dbReference type="Proteomes" id="UP000012015">
    <property type="component" value="Unassembled WGS sequence"/>
</dbReference>
<evidence type="ECO:0000256" key="1">
    <source>
        <dbReference type="ARBA" id="ARBA00004651"/>
    </source>
</evidence>
<feature type="transmembrane region" description="Helical" evidence="7">
    <location>
        <begin position="79"/>
        <end position="97"/>
    </location>
</feature>
<sequence length="422" mass="44297">MKNASSLRQKSVVPLVALVLISSLAIVGDEAASMSMVLTAVDQGQPWMVTWFSLSLAIPAMILAPFGGAIVDRYDPRKIWVACLALQSLCIGIASLQDDFWSRVALLAASNVINILSSSAAFALLPSLIGSVRIERANSLMAIGSSLAYMVGPALSAWLFDIVGASLMLGVNAGTTAILAATALMLVLRVDRPESTEDDSWNLFGGVRDGWQAIRSSPVVAATMPLLILIMISTSIEAVAGVFWLRQISGTDTLYGLVLSCWAVGSIIGAYLAGTKRLAPRTMLLIVGGGLCMALAILTEGLVPIAIIIAGAFVIGGLGNGTHNVGVRNLIFQQIPKAHIGSAWAYYRMLTSASVAIGYIVGTPRTPGDAQGMVVIAGVCALLGVLVAIIALRLLRLRRRNTTTQETPAPEDRADPSTTISN</sequence>
<feature type="transmembrane region" description="Helical" evidence="7">
    <location>
        <begin position="305"/>
        <end position="322"/>
    </location>
</feature>
<dbReference type="GO" id="GO:0022857">
    <property type="term" value="F:transmembrane transporter activity"/>
    <property type="evidence" value="ECO:0007669"/>
    <property type="project" value="InterPro"/>
</dbReference>
<dbReference type="Gene3D" id="1.20.1250.20">
    <property type="entry name" value="MFS general substrate transporter like domains"/>
    <property type="match status" value="2"/>
</dbReference>
<dbReference type="PATRIC" id="fig|1276920.7.peg.4065"/>
<comment type="subcellular location">
    <subcellularLocation>
        <location evidence="1">Cell membrane</location>
        <topology evidence="1">Multi-pass membrane protein</topology>
    </subcellularLocation>
</comment>
<keyword evidence="9" id="KW-1185">Reference proteome</keyword>